<protein>
    <submittedName>
        <fullName evidence="1">Uncharacterized protein</fullName>
    </submittedName>
</protein>
<dbReference type="AlphaFoldDB" id="A0A0F8W9K4"/>
<comment type="caution">
    <text evidence="1">The sequence shown here is derived from an EMBL/GenBank/DDBJ whole genome shotgun (WGS) entry which is preliminary data.</text>
</comment>
<organism evidence="1">
    <name type="scientific">marine sediment metagenome</name>
    <dbReference type="NCBI Taxonomy" id="412755"/>
    <lineage>
        <taxon>unclassified sequences</taxon>
        <taxon>metagenomes</taxon>
        <taxon>ecological metagenomes</taxon>
    </lineage>
</organism>
<accession>A0A0F8W9K4</accession>
<reference evidence="1" key="1">
    <citation type="journal article" date="2015" name="Nature">
        <title>Complex archaea that bridge the gap between prokaryotes and eukaryotes.</title>
        <authorList>
            <person name="Spang A."/>
            <person name="Saw J.H."/>
            <person name="Jorgensen S.L."/>
            <person name="Zaremba-Niedzwiedzka K."/>
            <person name="Martijn J."/>
            <person name="Lind A.E."/>
            <person name="van Eijk R."/>
            <person name="Schleper C."/>
            <person name="Guy L."/>
            <person name="Ettema T.J."/>
        </authorList>
    </citation>
    <scope>NUCLEOTIDE SEQUENCE</scope>
</reference>
<feature type="non-terminal residue" evidence="1">
    <location>
        <position position="252"/>
    </location>
</feature>
<name>A0A0F8W9K4_9ZZZZ</name>
<dbReference type="Gene3D" id="2.180.10.10">
    <property type="entry name" value="RHS repeat-associated core"/>
    <property type="match status" value="1"/>
</dbReference>
<proteinExistence type="predicted"/>
<evidence type="ECO:0000313" key="1">
    <source>
        <dbReference type="EMBL" id="KKK53308.1"/>
    </source>
</evidence>
<dbReference type="EMBL" id="LAZR01066574">
    <property type="protein sequence ID" value="KKK53308.1"/>
    <property type="molecule type" value="Genomic_DNA"/>
</dbReference>
<gene>
    <name evidence="1" type="ORF">LCGC14_3096090</name>
</gene>
<sequence length="252" mass="28973">MIQESQAIAEGSAKAVDYTYDKAGNRISLQHDSGEITTAYAYDSRDRCTDIDVYDNEDTEWLDLADYTWLGNAISKRQTTCDYPGGTKPTFKTQFMRDGIMRVTMVYNRYTTINQEQSGYDNLGLFQYGYDTASNAISATQIAPLGHLDVDRWYTYDTLNRLITAEYKDSQAWRWPLPLPKSTYEYDDLGNRKSHDYRYGLTPDPFAYEHDKANRMTKIDGLDQGYDLAGNQTVAYSADRGTSYIYKYDHNN</sequence>